<dbReference type="GO" id="GO:0003886">
    <property type="term" value="F:DNA (cytosine-5-)-methyltransferase activity"/>
    <property type="evidence" value="ECO:0007669"/>
    <property type="project" value="UniProtKB-EC"/>
</dbReference>
<organism evidence="8 9">
    <name type="scientific">Roseburia faecis</name>
    <dbReference type="NCBI Taxonomy" id="301302"/>
    <lineage>
        <taxon>Bacteria</taxon>
        <taxon>Bacillati</taxon>
        <taxon>Bacillota</taxon>
        <taxon>Clostridia</taxon>
        <taxon>Lachnospirales</taxon>
        <taxon>Lachnospiraceae</taxon>
        <taxon>Roseburia</taxon>
    </lineage>
</organism>
<dbReference type="Gene3D" id="3.90.120.10">
    <property type="entry name" value="DNA Methylase, subunit A, domain 2"/>
    <property type="match status" value="1"/>
</dbReference>
<reference evidence="9" key="1">
    <citation type="submission" date="2015-05" db="EMBL/GenBank/DDBJ databases">
        <authorList>
            <consortium name="Pathogen Informatics"/>
        </authorList>
    </citation>
    <scope>NUCLEOTIDE SEQUENCE [LARGE SCALE GENOMIC DNA]</scope>
    <source>
        <strain evidence="9">M72</strain>
    </source>
</reference>
<dbReference type="GO" id="GO:0032259">
    <property type="term" value="P:methylation"/>
    <property type="evidence" value="ECO:0007669"/>
    <property type="project" value="UniProtKB-KW"/>
</dbReference>
<evidence type="ECO:0000256" key="5">
    <source>
        <dbReference type="PROSITE-ProRule" id="PRU01016"/>
    </source>
</evidence>
<dbReference type="GO" id="GO:0003677">
    <property type="term" value="F:DNA binding"/>
    <property type="evidence" value="ECO:0007669"/>
    <property type="project" value="TreeGrafter"/>
</dbReference>
<sequence length="406" mass="46449">MSKKDYRFIDLFAGCGGLSEGFYRDGYKALFHLEIDEAACKTLRTRMKHYGYSDKEIEEAVMCDDITRDGLLKDMDERIHEPVDIIIGGPPCQAFSSVGRAQSPDGMSSDPRNYLFENYLQVLNHYKPKMFIFENVKGLLTAKPKGVKIFDIIVREMSKTYNIVADPKVLLLNAADYGVPQIRERVIIIGVRKDINYFDIKDVYESIPKSNSDIDAHLPNYVTVGEAILDLPKLNPGEGDNIQKVAVTEPTNDFLKIVKNDSGIIYNHSARKHNDADRERYRILSSHKNWQLKDLQKVRPDLIHHDPKHFGNRYTVQESDKPGKTVVAHLYKDGNLFIHPDSEQARTFTVREAARIQSFPDDFVFEGSRTDQFKQVGNAVPPLMAETFAKTIRKYLDVIEEKSRKN</sequence>
<comment type="similarity">
    <text evidence="5 6">Belongs to the class I-like SAM-binding methyltransferase superfamily. C5-methyltransferase family.</text>
</comment>
<dbReference type="Proteomes" id="UP000049979">
    <property type="component" value="Unassembled WGS sequence"/>
</dbReference>
<dbReference type="PROSITE" id="PS00094">
    <property type="entry name" value="C5_MTASE_1"/>
    <property type="match status" value="1"/>
</dbReference>
<keyword evidence="2 5" id="KW-0808">Transferase</keyword>
<dbReference type="PROSITE" id="PS51679">
    <property type="entry name" value="SAM_MT_C5"/>
    <property type="match status" value="1"/>
</dbReference>
<dbReference type="GO" id="GO:0044027">
    <property type="term" value="P:negative regulation of gene expression via chromosomal CpG island methylation"/>
    <property type="evidence" value="ECO:0007669"/>
    <property type="project" value="TreeGrafter"/>
</dbReference>
<evidence type="ECO:0000256" key="7">
    <source>
        <dbReference type="RuleBase" id="RU000417"/>
    </source>
</evidence>
<gene>
    <name evidence="8" type="ORF">M72_09921</name>
</gene>
<dbReference type="PRINTS" id="PR00105">
    <property type="entry name" value="C5METTRFRASE"/>
</dbReference>
<dbReference type="NCBIfam" id="TIGR00675">
    <property type="entry name" value="dcm"/>
    <property type="match status" value="1"/>
</dbReference>
<dbReference type="AlphaFoldDB" id="A0A0M6WTF1"/>
<evidence type="ECO:0000256" key="6">
    <source>
        <dbReference type="RuleBase" id="RU000416"/>
    </source>
</evidence>
<dbReference type="Pfam" id="PF00145">
    <property type="entry name" value="DNA_methylase"/>
    <property type="match status" value="1"/>
</dbReference>
<evidence type="ECO:0000313" key="9">
    <source>
        <dbReference type="Proteomes" id="UP000049979"/>
    </source>
</evidence>
<dbReference type="SUPFAM" id="SSF53335">
    <property type="entry name" value="S-adenosyl-L-methionine-dependent methyltransferases"/>
    <property type="match status" value="1"/>
</dbReference>
<keyword evidence="9" id="KW-1185">Reference proteome</keyword>
<evidence type="ECO:0000256" key="4">
    <source>
        <dbReference type="ARBA" id="ARBA00022747"/>
    </source>
</evidence>
<dbReference type="EC" id="2.1.1.37" evidence="7"/>
<dbReference type="InterPro" id="IPR050390">
    <property type="entry name" value="C5-Methyltransferase"/>
</dbReference>
<feature type="active site" evidence="5">
    <location>
        <position position="92"/>
    </location>
</feature>
<dbReference type="PANTHER" id="PTHR10629:SF52">
    <property type="entry name" value="DNA (CYTOSINE-5)-METHYLTRANSFERASE 1"/>
    <property type="match status" value="1"/>
</dbReference>
<dbReference type="InterPro" id="IPR018117">
    <property type="entry name" value="C5_DNA_meth_AS"/>
</dbReference>
<dbReference type="InterPro" id="IPR029063">
    <property type="entry name" value="SAM-dependent_MTases_sf"/>
</dbReference>
<keyword evidence="1 5" id="KW-0489">Methyltransferase</keyword>
<name>A0A0M6WTF1_9FIRM</name>
<proteinExistence type="inferred from homology"/>
<dbReference type="RefSeq" id="WP_261291823.1">
    <property type="nucleotide sequence ID" value="NZ_CP173697.1"/>
</dbReference>
<accession>A0A0M6WTF1</accession>
<dbReference type="Gene3D" id="3.40.50.150">
    <property type="entry name" value="Vaccinia Virus protein VP39"/>
    <property type="match status" value="1"/>
</dbReference>
<evidence type="ECO:0000256" key="1">
    <source>
        <dbReference type="ARBA" id="ARBA00022603"/>
    </source>
</evidence>
<evidence type="ECO:0000256" key="2">
    <source>
        <dbReference type="ARBA" id="ARBA00022679"/>
    </source>
</evidence>
<keyword evidence="4" id="KW-0680">Restriction system</keyword>
<comment type="catalytic activity">
    <reaction evidence="7">
        <text>a 2'-deoxycytidine in DNA + S-adenosyl-L-methionine = a 5-methyl-2'-deoxycytidine in DNA + S-adenosyl-L-homocysteine + H(+)</text>
        <dbReference type="Rhea" id="RHEA:13681"/>
        <dbReference type="Rhea" id="RHEA-COMP:11369"/>
        <dbReference type="Rhea" id="RHEA-COMP:11370"/>
        <dbReference type="ChEBI" id="CHEBI:15378"/>
        <dbReference type="ChEBI" id="CHEBI:57856"/>
        <dbReference type="ChEBI" id="CHEBI:59789"/>
        <dbReference type="ChEBI" id="CHEBI:85452"/>
        <dbReference type="ChEBI" id="CHEBI:85454"/>
        <dbReference type="EC" id="2.1.1.37"/>
    </reaction>
</comment>
<evidence type="ECO:0000313" key="8">
    <source>
        <dbReference type="EMBL" id="CRL40544.1"/>
    </source>
</evidence>
<dbReference type="EMBL" id="CVRR01000033">
    <property type="protein sequence ID" value="CRL40544.1"/>
    <property type="molecule type" value="Genomic_DNA"/>
</dbReference>
<dbReference type="GO" id="GO:0009307">
    <property type="term" value="P:DNA restriction-modification system"/>
    <property type="evidence" value="ECO:0007669"/>
    <property type="project" value="UniProtKB-KW"/>
</dbReference>
<dbReference type="InterPro" id="IPR001525">
    <property type="entry name" value="C5_MeTfrase"/>
</dbReference>
<evidence type="ECO:0000256" key="3">
    <source>
        <dbReference type="ARBA" id="ARBA00022691"/>
    </source>
</evidence>
<dbReference type="PANTHER" id="PTHR10629">
    <property type="entry name" value="CYTOSINE-SPECIFIC METHYLTRANSFERASE"/>
    <property type="match status" value="1"/>
</dbReference>
<keyword evidence="3 5" id="KW-0949">S-adenosyl-L-methionine</keyword>
<protein>
    <recommendedName>
        <fullName evidence="7">Cytosine-specific methyltransferase</fullName>
        <ecNumber evidence="7">2.1.1.37</ecNumber>
    </recommendedName>
</protein>